<protein>
    <submittedName>
        <fullName evidence="2">Uncharacterized protein</fullName>
    </submittedName>
</protein>
<keyword evidence="3" id="KW-1185">Reference proteome</keyword>
<reference evidence="2 3" key="1">
    <citation type="journal article" date="2021" name="Elife">
        <title>Chloroplast acquisition without the gene transfer in kleptoplastic sea slugs, Plakobranchus ocellatus.</title>
        <authorList>
            <person name="Maeda T."/>
            <person name="Takahashi S."/>
            <person name="Yoshida T."/>
            <person name="Shimamura S."/>
            <person name="Takaki Y."/>
            <person name="Nagai Y."/>
            <person name="Toyoda A."/>
            <person name="Suzuki Y."/>
            <person name="Arimoto A."/>
            <person name="Ishii H."/>
            <person name="Satoh N."/>
            <person name="Nishiyama T."/>
            <person name="Hasebe M."/>
            <person name="Maruyama T."/>
            <person name="Minagawa J."/>
            <person name="Obokata J."/>
            <person name="Shigenobu S."/>
        </authorList>
    </citation>
    <scope>NUCLEOTIDE SEQUENCE [LARGE SCALE GENOMIC DNA]</scope>
</reference>
<comment type="caution">
    <text evidence="2">The sequence shown here is derived from an EMBL/GenBank/DDBJ whole genome shotgun (WGS) entry which is preliminary data.</text>
</comment>
<feature type="region of interest" description="Disordered" evidence="1">
    <location>
        <begin position="118"/>
        <end position="146"/>
    </location>
</feature>
<evidence type="ECO:0000313" key="3">
    <source>
        <dbReference type="Proteomes" id="UP000735302"/>
    </source>
</evidence>
<organism evidence="2 3">
    <name type="scientific">Plakobranchus ocellatus</name>
    <dbReference type="NCBI Taxonomy" id="259542"/>
    <lineage>
        <taxon>Eukaryota</taxon>
        <taxon>Metazoa</taxon>
        <taxon>Spiralia</taxon>
        <taxon>Lophotrochozoa</taxon>
        <taxon>Mollusca</taxon>
        <taxon>Gastropoda</taxon>
        <taxon>Heterobranchia</taxon>
        <taxon>Euthyneura</taxon>
        <taxon>Panpulmonata</taxon>
        <taxon>Sacoglossa</taxon>
        <taxon>Placobranchoidea</taxon>
        <taxon>Plakobranchidae</taxon>
        <taxon>Plakobranchus</taxon>
    </lineage>
</organism>
<accession>A0AAV4DSA6</accession>
<sequence>MAPMAGLEPATEGFRQISGQVRHPLYHRRPRRNGEDWQVCISKYMNIKKKASLASSVAYHLLSQAGLAQNNMIDHIEYKKYRAKCQATIVSVERKLATNRNGRPSTTDMAHYEEDGFSYTASPEEGNLRLPGPPSDQGAGVGARTRDRRVPADLRAILIHNAIDAP</sequence>
<gene>
    <name evidence="2" type="ORF">PoB_007356400</name>
</gene>
<evidence type="ECO:0000256" key="1">
    <source>
        <dbReference type="SAM" id="MobiDB-lite"/>
    </source>
</evidence>
<dbReference type="EMBL" id="BLXT01008249">
    <property type="protein sequence ID" value="GFO47059.1"/>
    <property type="molecule type" value="Genomic_DNA"/>
</dbReference>
<dbReference type="Proteomes" id="UP000735302">
    <property type="component" value="Unassembled WGS sequence"/>
</dbReference>
<evidence type="ECO:0000313" key="2">
    <source>
        <dbReference type="EMBL" id="GFO47059.1"/>
    </source>
</evidence>
<dbReference type="AlphaFoldDB" id="A0AAV4DSA6"/>
<name>A0AAV4DSA6_9GAST</name>
<proteinExistence type="predicted"/>